<dbReference type="EC" id="5.1.99.6" evidence="19"/>
<feature type="binding site" evidence="17">
    <location>
        <begin position="411"/>
        <end position="415"/>
    </location>
    <ligand>
        <name>AMP</name>
        <dbReference type="ChEBI" id="CHEBI:456215"/>
    </ligand>
</feature>
<dbReference type="GO" id="GO:0052856">
    <property type="term" value="F:NAD(P)HX epimerase activity"/>
    <property type="evidence" value="ECO:0007669"/>
    <property type="project" value="UniProtKB-UniRule"/>
</dbReference>
<dbReference type="GO" id="GO:0046872">
    <property type="term" value="F:metal ion binding"/>
    <property type="evidence" value="ECO:0007669"/>
    <property type="project" value="UniProtKB-UniRule"/>
</dbReference>
<comment type="caution">
    <text evidence="22">The sequence shown here is derived from an EMBL/GenBank/DDBJ whole genome shotgun (WGS) entry which is preliminary data.</text>
</comment>
<feature type="binding site" evidence="17">
    <location>
        <position position="254"/>
    </location>
    <ligand>
        <name>(6S)-NADPHX</name>
        <dbReference type="ChEBI" id="CHEBI:64076"/>
    </ligand>
</feature>
<feature type="domain" description="YjeF C-terminal" evidence="20">
    <location>
        <begin position="219"/>
        <end position="500"/>
    </location>
</feature>
<dbReference type="PANTHER" id="PTHR12592:SF0">
    <property type="entry name" value="ATP-DEPENDENT (S)-NAD(P)H-HYDRATE DEHYDRATASE"/>
    <property type="match status" value="1"/>
</dbReference>
<evidence type="ECO:0000256" key="9">
    <source>
        <dbReference type="ARBA" id="ARBA00022958"/>
    </source>
</evidence>
<organism evidence="22 23">
    <name type="scientific">Archangium gephyra</name>
    <dbReference type="NCBI Taxonomy" id="48"/>
    <lineage>
        <taxon>Bacteria</taxon>
        <taxon>Pseudomonadati</taxon>
        <taxon>Myxococcota</taxon>
        <taxon>Myxococcia</taxon>
        <taxon>Myxococcales</taxon>
        <taxon>Cystobacterineae</taxon>
        <taxon>Archangiaceae</taxon>
        <taxon>Archangium</taxon>
    </lineage>
</organism>
<comment type="similarity">
    <text evidence="17">Belongs to the NnrD/CARKD family.</text>
</comment>
<dbReference type="EMBL" id="QFQP01000019">
    <property type="protein sequence ID" value="PZR09807.1"/>
    <property type="molecule type" value="Genomic_DNA"/>
</dbReference>
<comment type="cofactor">
    <cofactor evidence="17">
        <name>Mg(2+)</name>
        <dbReference type="ChEBI" id="CHEBI:18420"/>
    </cofactor>
</comment>
<evidence type="ECO:0000256" key="10">
    <source>
        <dbReference type="ARBA" id="ARBA00023027"/>
    </source>
</evidence>
<feature type="domain" description="YjeF N-terminal" evidence="21">
    <location>
        <begin position="10"/>
        <end position="208"/>
    </location>
</feature>
<dbReference type="SUPFAM" id="SSF53613">
    <property type="entry name" value="Ribokinase-like"/>
    <property type="match status" value="1"/>
</dbReference>
<keyword evidence="9 18" id="KW-0630">Potassium</keyword>
<dbReference type="GO" id="GO:0005524">
    <property type="term" value="F:ATP binding"/>
    <property type="evidence" value="ECO:0007669"/>
    <property type="project" value="UniProtKB-UniRule"/>
</dbReference>
<feature type="binding site" evidence="18">
    <location>
        <begin position="57"/>
        <end position="61"/>
    </location>
    <ligand>
        <name>(6S)-NADPHX</name>
        <dbReference type="ChEBI" id="CHEBI:64076"/>
    </ligand>
</feature>
<comment type="function">
    <text evidence="14 19">Bifunctional enzyme that catalyzes the epimerization of the S- and R-forms of NAD(P)HX and the dehydration of the S-form of NAD(P)HX at the expense of ADP, which is converted to AMP. This allows the repair of both epimers of NAD(P)HX, a damaged form of NAD(P)H that is a result of enzymatic or heat-dependent hydration.</text>
</comment>
<evidence type="ECO:0000256" key="8">
    <source>
        <dbReference type="ARBA" id="ARBA00022857"/>
    </source>
</evidence>
<gene>
    <name evidence="17" type="primary">nnrD</name>
    <name evidence="18" type="synonym">nnrE</name>
    <name evidence="22" type="ORF">DI536_20925</name>
</gene>
<keyword evidence="5 18" id="KW-0479">Metal-binding</keyword>
<dbReference type="PROSITE" id="PS51383">
    <property type="entry name" value="YJEF_C_3"/>
    <property type="match status" value="1"/>
</dbReference>
<dbReference type="InterPro" id="IPR004443">
    <property type="entry name" value="YjeF_N_dom"/>
</dbReference>
<keyword evidence="7 17" id="KW-0067">ATP-binding</keyword>
<evidence type="ECO:0000256" key="1">
    <source>
        <dbReference type="ARBA" id="ARBA00000013"/>
    </source>
</evidence>
<keyword evidence="13" id="KW-0511">Multifunctional enzyme</keyword>
<dbReference type="Gene3D" id="3.40.1190.20">
    <property type="match status" value="1"/>
</dbReference>
<evidence type="ECO:0000256" key="11">
    <source>
        <dbReference type="ARBA" id="ARBA00023235"/>
    </source>
</evidence>
<evidence type="ECO:0000256" key="19">
    <source>
        <dbReference type="PIRNR" id="PIRNR017184"/>
    </source>
</evidence>
<evidence type="ECO:0000313" key="22">
    <source>
        <dbReference type="EMBL" id="PZR09807.1"/>
    </source>
</evidence>
<feature type="binding site" evidence="17">
    <location>
        <position position="440"/>
    </location>
    <ligand>
        <name>AMP</name>
        <dbReference type="ChEBI" id="CHEBI:456215"/>
    </ligand>
</feature>
<feature type="binding site" evidence="17">
    <location>
        <position position="374"/>
    </location>
    <ligand>
        <name>(6S)-NADPHX</name>
        <dbReference type="ChEBI" id="CHEBI:64076"/>
    </ligand>
</feature>
<keyword evidence="12 17" id="KW-0456">Lyase</keyword>
<keyword evidence="8 17" id="KW-0521">NADP</keyword>
<dbReference type="NCBIfam" id="TIGR00196">
    <property type="entry name" value="yjeF_cterm"/>
    <property type="match status" value="1"/>
</dbReference>
<dbReference type="GO" id="GO:0046496">
    <property type="term" value="P:nicotinamide nucleotide metabolic process"/>
    <property type="evidence" value="ECO:0007669"/>
    <property type="project" value="UniProtKB-UniRule"/>
</dbReference>
<evidence type="ECO:0000256" key="4">
    <source>
        <dbReference type="ARBA" id="ARBA00009524"/>
    </source>
</evidence>
<evidence type="ECO:0000256" key="15">
    <source>
        <dbReference type="ARBA" id="ARBA00048238"/>
    </source>
</evidence>
<comment type="function">
    <text evidence="17">Catalyzes the dehydration of the S-form of NAD(P)HX at the expense of ADP, which is converted to AMP. Together with NAD(P)HX epimerase, which catalyzes the epimerization of the S- and R-forms, the enzyme allows the repair of both epimers of NAD(P)HX, a damaged form of NAD(P)H that is a result of enzymatic or heat-dependent hydration.</text>
</comment>
<dbReference type="PROSITE" id="PS51385">
    <property type="entry name" value="YJEF_N"/>
    <property type="match status" value="1"/>
</dbReference>
<evidence type="ECO:0000256" key="3">
    <source>
        <dbReference type="ARBA" id="ARBA00006001"/>
    </source>
</evidence>
<keyword evidence="6 17" id="KW-0547">Nucleotide-binding</keyword>
<dbReference type="Pfam" id="PF01256">
    <property type="entry name" value="Carb_kinase"/>
    <property type="match status" value="1"/>
</dbReference>
<comment type="catalytic activity">
    <reaction evidence="16 17 19">
        <text>(6S)-NADPHX + ADP = AMP + phosphate + NADPH + H(+)</text>
        <dbReference type="Rhea" id="RHEA:32235"/>
        <dbReference type="ChEBI" id="CHEBI:15378"/>
        <dbReference type="ChEBI" id="CHEBI:43474"/>
        <dbReference type="ChEBI" id="CHEBI:57783"/>
        <dbReference type="ChEBI" id="CHEBI:64076"/>
        <dbReference type="ChEBI" id="CHEBI:456215"/>
        <dbReference type="ChEBI" id="CHEBI:456216"/>
        <dbReference type="EC" id="4.2.1.136"/>
    </reaction>
</comment>
<dbReference type="SUPFAM" id="SSF64153">
    <property type="entry name" value="YjeF N-terminal domain-like"/>
    <property type="match status" value="1"/>
</dbReference>
<comment type="catalytic activity">
    <reaction evidence="1 18 19">
        <text>(6R)-NADHX = (6S)-NADHX</text>
        <dbReference type="Rhea" id="RHEA:32215"/>
        <dbReference type="ChEBI" id="CHEBI:64074"/>
        <dbReference type="ChEBI" id="CHEBI:64075"/>
        <dbReference type="EC" id="5.1.99.6"/>
    </reaction>
</comment>
<evidence type="ECO:0000256" key="2">
    <source>
        <dbReference type="ARBA" id="ARBA00000909"/>
    </source>
</evidence>
<comment type="cofactor">
    <cofactor evidence="18 19">
        <name>K(+)</name>
        <dbReference type="ChEBI" id="CHEBI:29103"/>
    </cofactor>
    <text evidence="18 19">Binds 1 potassium ion per subunit.</text>
</comment>
<dbReference type="EC" id="4.2.1.136" evidence="19"/>
<evidence type="ECO:0000256" key="7">
    <source>
        <dbReference type="ARBA" id="ARBA00022840"/>
    </source>
</evidence>
<dbReference type="PROSITE" id="PS01050">
    <property type="entry name" value="YJEF_C_2"/>
    <property type="match status" value="1"/>
</dbReference>
<reference evidence="22 23" key="1">
    <citation type="submission" date="2017-08" db="EMBL/GenBank/DDBJ databases">
        <title>Infants hospitalized years apart are colonized by the same room-sourced microbial strains.</title>
        <authorList>
            <person name="Brooks B."/>
            <person name="Olm M.R."/>
            <person name="Firek B.A."/>
            <person name="Baker R."/>
            <person name="Thomas B.C."/>
            <person name="Morowitz M.J."/>
            <person name="Banfield J.F."/>
        </authorList>
    </citation>
    <scope>NUCLEOTIDE SEQUENCE [LARGE SCALE GENOMIC DNA]</scope>
    <source>
        <strain evidence="22">S2_003_000_R2_14</strain>
    </source>
</reference>
<keyword evidence="11 18" id="KW-0413">Isomerase</keyword>
<evidence type="ECO:0000256" key="17">
    <source>
        <dbReference type="HAMAP-Rule" id="MF_01965"/>
    </source>
</evidence>
<dbReference type="NCBIfam" id="TIGR00197">
    <property type="entry name" value="yjeF_nterm"/>
    <property type="match status" value="1"/>
</dbReference>
<comment type="subunit">
    <text evidence="17">Homotetramer.</text>
</comment>
<proteinExistence type="inferred from homology"/>
<comment type="catalytic activity">
    <reaction evidence="2 18 19">
        <text>(6R)-NADPHX = (6S)-NADPHX</text>
        <dbReference type="Rhea" id="RHEA:32227"/>
        <dbReference type="ChEBI" id="CHEBI:64076"/>
        <dbReference type="ChEBI" id="CHEBI:64077"/>
        <dbReference type="EC" id="5.1.99.6"/>
    </reaction>
</comment>
<evidence type="ECO:0000256" key="5">
    <source>
        <dbReference type="ARBA" id="ARBA00022723"/>
    </source>
</evidence>
<comment type="similarity">
    <text evidence="18">Belongs to the NnrE/AIBP family.</text>
</comment>
<evidence type="ECO:0000256" key="16">
    <source>
        <dbReference type="ARBA" id="ARBA00049209"/>
    </source>
</evidence>
<feature type="binding site" evidence="18">
    <location>
        <position position="154"/>
    </location>
    <ligand>
        <name>K(+)</name>
        <dbReference type="ChEBI" id="CHEBI:29103"/>
    </ligand>
</feature>
<accession>A0A2W5T7D2</accession>
<dbReference type="CDD" id="cd01171">
    <property type="entry name" value="YXKO-related"/>
    <property type="match status" value="1"/>
</dbReference>
<evidence type="ECO:0000256" key="12">
    <source>
        <dbReference type="ARBA" id="ARBA00023239"/>
    </source>
</evidence>
<sequence>MKRALTAAEMRAVDAAAAQHGKPGAVLMETAGEALAKLTLREASSSARFFVMCGPGNNGGDGFVVARLLREARREVFAEFVGDVAKLKGDAAANHAKVELAEITETPTSDDVVIDALLGTGLNRAPEGAIADAITQIEDWRRAGAKVIAADVPSGLDSDAGNVHQPCVTADHTVSFGYFKIGQIIEPGVTRSGALELVDIGIPDAATAVLTEPAVFLVEDADARARVPKRKNDSHKGTYGHVLVVAGSPGKSGAAALAAKAALRGGAGLVTVASRGPSLSAALAHAPELMGVELAFEGALGLRDLNPLLDAAEDKDAVVIGPGIARDDDTHTLLGDLLEELSVPCVLDADALNAIGGHLEVLERASGPVILTPHPGEMARLTGKTTAEVQANRVASARDFARQHRVILVLKGARTIIARDDGTVFVNPTGNAGMATGGTGDVLAGLLGALLAQGLAGPDAAIAGVWAHGLAGDLMREKRGEMGLIASDLIDGLTEVWRLWDR</sequence>
<dbReference type="Pfam" id="PF03853">
    <property type="entry name" value="YjeF_N"/>
    <property type="match status" value="1"/>
</dbReference>
<evidence type="ECO:0000313" key="23">
    <source>
        <dbReference type="Proteomes" id="UP000249061"/>
    </source>
</evidence>
<comment type="similarity">
    <text evidence="3 19">In the N-terminal section; belongs to the NnrE/AIBP family.</text>
</comment>
<comment type="function">
    <text evidence="18">Catalyzes the epimerization of the S- and R-forms of NAD(P)HX, a damaged form of NAD(P)H that is a result of enzymatic or heat-dependent hydration. This is a prerequisite for the S-specific NAD(P)H-hydrate dehydratase to allow the repair of both epimers of NAD(P)HX.</text>
</comment>
<dbReference type="GO" id="GO:0110051">
    <property type="term" value="P:metabolite repair"/>
    <property type="evidence" value="ECO:0007669"/>
    <property type="project" value="TreeGrafter"/>
</dbReference>
<keyword evidence="10 17" id="KW-0520">NAD</keyword>
<dbReference type="GO" id="GO:0052855">
    <property type="term" value="F:ADP-dependent NAD(P)H-hydrate dehydratase activity"/>
    <property type="evidence" value="ECO:0007669"/>
    <property type="project" value="UniProtKB-UniRule"/>
</dbReference>
<feature type="binding site" evidence="17">
    <location>
        <position position="323"/>
    </location>
    <ligand>
        <name>(6S)-NADPHX</name>
        <dbReference type="ChEBI" id="CHEBI:64076"/>
    </ligand>
</feature>
<dbReference type="AlphaFoldDB" id="A0A2W5T7D2"/>
<dbReference type="InterPro" id="IPR036652">
    <property type="entry name" value="YjeF_N_dom_sf"/>
</dbReference>
<protein>
    <recommendedName>
        <fullName evidence="19">Bifunctional NAD(P)H-hydrate repair enzyme</fullName>
    </recommendedName>
    <alternativeName>
        <fullName evidence="19">Nicotinamide nucleotide repair protein</fullName>
    </alternativeName>
    <domain>
        <recommendedName>
            <fullName evidence="19">ADP-dependent (S)-NAD(P)H-hydrate dehydratase</fullName>
            <ecNumber evidence="19">4.2.1.136</ecNumber>
        </recommendedName>
        <alternativeName>
            <fullName evidence="19">ADP-dependent NAD(P)HX dehydratase</fullName>
        </alternativeName>
    </domain>
    <domain>
        <recommendedName>
            <fullName evidence="19">NAD(P)H-hydrate epimerase</fullName>
            <ecNumber evidence="19">5.1.99.6</ecNumber>
        </recommendedName>
    </domain>
</protein>
<dbReference type="InterPro" id="IPR030677">
    <property type="entry name" value="Nnr"/>
</dbReference>
<comment type="caution">
    <text evidence="18">Lacks conserved residue(s) required for the propagation of feature annotation.</text>
</comment>
<comment type="catalytic activity">
    <reaction evidence="15 17 19">
        <text>(6S)-NADHX + ADP = AMP + phosphate + NADH + H(+)</text>
        <dbReference type="Rhea" id="RHEA:32223"/>
        <dbReference type="ChEBI" id="CHEBI:15378"/>
        <dbReference type="ChEBI" id="CHEBI:43474"/>
        <dbReference type="ChEBI" id="CHEBI:57945"/>
        <dbReference type="ChEBI" id="CHEBI:64074"/>
        <dbReference type="ChEBI" id="CHEBI:456215"/>
        <dbReference type="ChEBI" id="CHEBI:456216"/>
        <dbReference type="EC" id="4.2.1.136"/>
    </reaction>
</comment>
<evidence type="ECO:0000256" key="6">
    <source>
        <dbReference type="ARBA" id="ARBA00022741"/>
    </source>
</evidence>
<dbReference type="Gene3D" id="3.40.50.10260">
    <property type="entry name" value="YjeF N-terminal domain"/>
    <property type="match status" value="1"/>
</dbReference>
<feature type="binding site" evidence="18">
    <location>
        <position position="151"/>
    </location>
    <ligand>
        <name>(6S)-NADPHX</name>
        <dbReference type="ChEBI" id="CHEBI:64076"/>
    </ligand>
</feature>
<dbReference type="InterPro" id="IPR000631">
    <property type="entry name" value="CARKD"/>
</dbReference>
<dbReference type="PANTHER" id="PTHR12592">
    <property type="entry name" value="ATP-DEPENDENT (S)-NAD(P)H-HYDRATE DEHYDRATASE FAMILY MEMBER"/>
    <property type="match status" value="1"/>
</dbReference>
<feature type="binding site" evidence="18">
    <location>
        <begin position="119"/>
        <end position="125"/>
    </location>
    <ligand>
        <name>(6S)-NADPHX</name>
        <dbReference type="ChEBI" id="CHEBI:64076"/>
    </ligand>
</feature>
<dbReference type="InterPro" id="IPR017953">
    <property type="entry name" value="Carbohydrate_kinase_pred_CS"/>
</dbReference>
<dbReference type="Proteomes" id="UP000249061">
    <property type="component" value="Unassembled WGS sequence"/>
</dbReference>
<dbReference type="HAMAP" id="MF_01965">
    <property type="entry name" value="NADHX_dehydratase"/>
    <property type="match status" value="1"/>
</dbReference>
<dbReference type="PIRSF" id="PIRSF017184">
    <property type="entry name" value="Nnr"/>
    <property type="match status" value="1"/>
</dbReference>
<evidence type="ECO:0000259" key="20">
    <source>
        <dbReference type="PROSITE" id="PS51383"/>
    </source>
</evidence>
<evidence type="ECO:0000256" key="13">
    <source>
        <dbReference type="ARBA" id="ARBA00023268"/>
    </source>
</evidence>
<name>A0A2W5T7D2_9BACT</name>
<feature type="binding site" evidence="18">
    <location>
        <position position="115"/>
    </location>
    <ligand>
        <name>K(+)</name>
        <dbReference type="ChEBI" id="CHEBI:29103"/>
    </ligand>
</feature>
<dbReference type="HAMAP" id="MF_01966">
    <property type="entry name" value="NADHX_epimerase"/>
    <property type="match status" value="1"/>
</dbReference>
<feature type="binding site" evidence="17">
    <location>
        <position position="441"/>
    </location>
    <ligand>
        <name>(6S)-NADPHX</name>
        <dbReference type="ChEBI" id="CHEBI:64076"/>
    </ligand>
</feature>
<dbReference type="InterPro" id="IPR029056">
    <property type="entry name" value="Ribokinase-like"/>
</dbReference>
<comment type="similarity">
    <text evidence="4 19">In the C-terminal section; belongs to the NnrD/CARKD family.</text>
</comment>
<feature type="binding site" evidence="18">
    <location>
        <position position="58"/>
    </location>
    <ligand>
        <name>K(+)</name>
        <dbReference type="ChEBI" id="CHEBI:29103"/>
    </ligand>
</feature>
<evidence type="ECO:0000256" key="18">
    <source>
        <dbReference type="HAMAP-Rule" id="MF_01966"/>
    </source>
</evidence>
<evidence type="ECO:0000256" key="14">
    <source>
        <dbReference type="ARBA" id="ARBA00025153"/>
    </source>
</evidence>
<evidence type="ECO:0000259" key="21">
    <source>
        <dbReference type="PROSITE" id="PS51385"/>
    </source>
</evidence>